<evidence type="ECO:0000313" key="2">
    <source>
        <dbReference type="Proteomes" id="UP000823388"/>
    </source>
</evidence>
<accession>A0A8T0RBA6</accession>
<proteinExistence type="predicted"/>
<sequence>MQVEFILLLGTYKSSLVAHQLANSLNAACGWRWLVAGYGVSRIDYEDHDKSKGACCCIRSLCCLIDDCHTSSSPSASMKSTVA</sequence>
<name>A0A8T0RBA6_PANVG</name>
<evidence type="ECO:0000313" key="1">
    <source>
        <dbReference type="EMBL" id="KAG2582129.1"/>
    </source>
</evidence>
<reference evidence="1" key="1">
    <citation type="submission" date="2020-05" db="EMBL/GenBank/DDBJ databases">
        <title>WGS assembly of Panicum virgatum.</title>
        <authorList>
            <person name="Lovell J.T."/>
            <person name="Jenkins J."/>
            <person name="Shu S."/>
            <person name="Juenger T.E."/>
            <person name="Schmutz J."/>
        </authorList>
    </citation>
    <scope>NUCLEOTIDE SEQUENCE</scope>
    <source>
        <strain evidence="1">AP13</strain>
    </source>
</reference>
<gene>
    <name evidence="1" type="ORF">PVAP13_6KG089270</name>
</gene>
<protein>
    <submittedName>
        <fullName evidence="1">Uncharacterized protein</fullName>
    </submittedName>
</protein>
<dbReference type="AlphaFoldDB" id="A0A8T0RBA6"/>
<keyword evidence="2" id="KW-1185">Reference proteome</keyword>
<dbReference type="Proteomes" id="UP000823388">
    <property type="component" value="Chromosome 6K"/>
</dbReference>
<dbReference type="EMBL" id="CM029047">
    <property type="protein sequence ID" value="KAG2582129.1"/>
    <property type="molecule type" value="Genomic_DNA"/>
</dbReference>
<organism evidence="1 2">
    <name type="scientific">Panicum virgatum</name>
    <name type="common">Blackwell switchgrass</name>
    <dbReference type="NCBI Taxonomy" id="38727"/>
    <lineage>
        <taxon>Eukaryota</taxon>
        <taxon>Viridiplantae</taxon>
        <taxon>Streptophyta</taxon>
        <taxon>Embryophyta</taxon>
        <taxon>Tracheophyta</taxon>
        <taxon>Spermatophyta</taxon>
        <taxon>Magnoliopsida</taxon>
        <taxon>Liliopsida</taxon>
        <taxon>Poales</taxon>
        <taxon>Poaceae</taxon>
        <taxon>PACMAD clade</taxon>
        <taxon>Panicoideae</taxon>
        <taxon>Panicodae</taxon>
        <taxon>Paniceae</taxon>
        <taxon>Panicinae</taxon>
        <taxon>Panicum</taxon>
        <taxon>Panicum sect. Hiantes</taxon>
    </lineage>
</organism>
<comment type="caution">
    <text evidence="1">The sequence shown here is derived from an EMBL/GenBank/DDBJ whole genome shotgun (WGS) entry which is preliminary data.</text>
</comment>